<dbReference type="Gene3D" id="3.40.50.720">
    <property type="entry name" value="NAD(P)-binding Rossmann-like Domain"/>
    <property type="match status" value="1"/>
</dbReference>
<dbReference type="EMBL" id="JBIAQY010000012">
    <property type="protein sequence ID" value="MFF3572060.1"/>
    <property type="molecule type" value="Genomic_DNA"/>
</dbReference>
<dbReference type="Proteomes" id="UP001601992">
    <property type="component" value="Unassembled WGS sequence"/>
</dbReference>
<reference evidence="2 3" key="1">
    <citation type="submission" date="2024-10" db="EMBL/GenBank/DDBJ databases">
        <title>The Natural Products Discovery Center: Release of the First 8490 Sequenced Strains for Exploring Actinobacteria Biosynthetic Diversity.</title>
        <authorList>
            <person name="Kalkreuter E."/>
            <person name="Kautsar S.A."/>
            <person name="Yang D."/>
            <person name="Bader C.D."/>
            <person name="Teijaro C.N."/>
            <person name="Fluegel L."/>
            <person name="Davis C.M."/>
            <person name="Simpson J.R."/>
            <person name="Lauterbach L."/>
            <person name="Steele A.D."/>
            <person name="Gui C."/>
            <person name="Meng S."/>
            <person name="Li G."/>
            <person name="Viehrig K."/>
            <person name="Ye F."/>
            <person name="Su P."/>
            <person name="Kiefer A.F."/>
            <person name="Nichols A."/>
            <person name="Cepeda A.J."/>
            <person name="Yan W."/>
            <person name="Fan B."/>
            <person name="Jiang Y."/>
            <person name="Adhikari A."/>
            <person name="Zheng C.-J."/>
            <person name="Schuster L."/>
            <person name="Cowan T.M."/>
            <person name="Smanski M.J."/>
            <person name="Chevrette M.G."/>
            <person name="De Carvalho L.P.S."/>
            <person name="Shen B."/>
        </authorList>
    </citation>
    <scope>NUCLEOTIDE SEQUENCE [LARGE SCALE GENOMIC DNA]</scope>
    <source>
        <strain evidence="2 3">NPDC002593</strain>
    </source>
</reference>
<evidence type="ECO:0000313" key="2">
    <source>
        <dbReference type="EMBL" id="MFF3572060.1"/>
    </source>
</evidence>
<feature type="domain" description="Saccharopine dehydrogenase NADP binding" evidence="1">
    <location>
        <begin position="4"/>
        <end position="100"/>
    </location>
</feature>
<comment type="caution">
    <text evidence="2">The sequence shown here is derived from an EMBL/GenBank/DDBJ whole genome shotgun (WGS) entry which is preliminary data.</text>
</comment>
<keyword evidence="3" id="KW-1185">Reference proteome</keyword>
<dbReference type="SUPFAM" id="SSF51735">
    <property type="entry name" value="NAD(P)-binding Rossmann-fold domains"/>
    <property type="match status" value="1"/>
</dbReference>
<name>A0ABW6S9I1_9NOCA</name>
<dbReference type="PANTHER" id="PTHR43781:SF1">
    <property type="entry name" value="SACCHAROPINE DEHYDROGENASE"/>
    <property type="match status" value="1"/>
</dbReference>
<dbReference type="RefSeq" id="WP_387405759.1">
    <property type="nucleotide sequence ID" value="NZ_JBIAQY010000012.1"/>
</dbReference>
<dbReference type="Pfam" id="PF03435">
    <property type="entry name" value="Sacchrp_dh_NADP"/>
    <property type="match status" value="1"/>
</dbReference>
<dbReference type="InterPro" id="IPR005097">
    <property type="entry name" value="Sacchrp_dh_NADP-bd"/>
</dbReference>
<dbReference type="InterPro" id="IPR036291">
    <property type="entry name" value="NAD(P)-bd_dom_sf"/>
</dbReference>
<dbReference type="PANTHER" id="PTHR43781">
    <property type="entry name" value="SACCHAROPINE DEHYDROGENASE"/>
    <property type="match status" value="1"/>
</dbReference>
<organism evidence="2 3">
    <name type="scientific">Nocardia jiangxiensis</name>
    <dbReference type="NCBI Taxonomy" id="282685"/>
    <lineage>
        <taxon>Bacteria</taxon>
        <taxon>Bacillati</taxon>
        <taxon>Actinomycetota</taxon>
        <taxon>Actinomycetes</taxon>
        <taxon>Mycobacteriales</taxon>
        <taxon>Nocardiaceae</taxon>
        <taxon>Nocardia</taxon>
    </lineage>
</organism>
<protein>
    <submittedName>
        <fullName evidence="2">Saccharopine dehydrogenase family protein</fullName>
    </submittedName>
</protein>
<sequence length="368" mass="37319">MPKIVLFGATGYTGRLTAEVLTARGTSPVLAGRNAAALEKLATDLGGAPTAVADVTDPASVRALLRRGDVLVTTVGPFLRHGRPALDAAISAGAHYIDSTGEGPFIRSVFEHDDQARTAGSALLTAFGFDYVPGNLAAALALRAAPAATRADIGYFMDHLGTSGGTRASMAGMLFEPGFALRGGRVVPQVSGAHLRSFDVAGADRTGVSIPGSEHFALTRSYPQLRRIDVFLGLPLLAAHGLRAGSQLAAIAAKSGALKQVLDGALGRIVKGSTGGPGAGSLGRTRSRVVAEARDDAGKILSSVTLEGGDPYTFTAAMLAWAADTALGGGLLDTGALGPVDAFGLDALQTAALDAGWTRHTATPPTSS</sequence>
<evidence type="ECO:0000313" key="3">
    <source>
        <dbReference type="Proteomes" id="UP001601992"/>
    </source>
</evidence>
<gene>
    <name evidence="2" type="ORF">ACFYXQ_30200</name>
</gene>
<evidence type="ECO:0000259" key="1">
    <source>
        <dbReference type="Pfam" id="PF03435"/>
    </source>
</evidence>
<accession>A0ABW6S9I1</accession>
<proteinExistence type="predicted"/>